<keyword evidence="1" id="KW-0472">Membrane</keyword>
<sequence length="114" mass="11931">MAKLGTLQLAVLGFVVGLMFWGLFIKVTHTPEPWDHPYFILAYVSALLISIGLGAIAKGSAWLAGALVVMAMLPVMLAVSGNGPLIVVGILLLMLLSAPCAGVAALSANRKRPY</sequence>
<protein>
    <submittedName>
        <fullName evidence="2">Uncharacterized protein</fullName>
    </submittedName>
</protein>
<keyword evidence="3" id="KW-1185">Reference proteome</keyword>
<accession>A0ABQ1FCX5</accession>
<feature type="transmembrane region" description="Helical" evidence="1">
    <location>
        <begin position="37"/>
        <end position="56"/>
    </location>
</feature>
<dbReference type="Proteomes" id="UP000603317">
    <property type="component" value="Unassembled WGS sequence"/>
</dbReference>
<keyword evidence="1" id="KW-0812">Transmembrane</keyword>
<name>A0ABQ1FCX5_9SPHN</name>
<keyword evidence="1" id="KW-1133">Transmembrane helix</keyword>
<organism evidence="2 3">
    <name type="scientific">Blastomonas marina</name>
    <dbReference type="NCBI Taxonomy" id="1867408"/>
    <lineage>
        <taxon>Bacteria</taxon>
        <taxon>Pseudomonadati</taxon>
        <taxon>Pseudomonadota</taxon>
        <taxon>Alphaproteobacteria</taxon>
        <taxon>Sphingomonadales</taxon>
        <taxon>Sphingomonadaceae</taxon>
        <taxon>Blastomonas</taxon>
    </lineage>
</organism>
<evidence type="ECO:0000256" key="1">
    <source>
        <dbReference type="SAM" id="Phobius"/>
    </source>
</evidence>
<comment type="caution">
    <text evidence="2">The sequence shown here is derived from an EMBL/GenBank/DDBJ whole genome shotgun (WGS) entry which is preliminary data.</text>
</comment>
<evidence type="ECO:0000313" key="2">
    <source>
        <dbReference type="EMBL" id="GGA06408.1"/>
    </source>
</evidence>
<proteinExistence type="predicted"/>
<gene>
    <name evidence="2" type="ORF">GCM10010923_15340</name>
</gene>
<dbReference type="EMBL" id="BMID01000001">
    <property type="protein sequence ID" value="GGA06408.1"/>
    <property type="molecule type" value="Genomic_DNA"/>
</dbReference>
<feature type="transmembrane region" description="Helical" evidence="1">
    <location>
        <begin position="7"/>
        <end position="25"/>
    </location>
</feature>
<dbReference type="RefSeq" id="WP_188642135.1">
    <property type="nucleotide sequence ID" value="NZ_BMID01000001.1"/>
</dbReference>
<feature type="transmembrane region" description="Helical" evidence="1">
    <location>
        <begin position="61"/>
        <end position="79"/>
    </location>
</feature>
<evidence type="ECO:0000313" key="3">
    <source>
        <dbReference type="Proteomes" id="UP000603317"/>
    </source>
</evidence>
<feature type="transmembrane region" description="Helical" evidence="1">
    <location>
        <begin position="85"/>
        <end position="108"/>
    </location>
</feature>
<reference evidence="3" key="1">
    <citation type="journal article" date="2019" name="Int. J. Syst. Evol. Microbiol.">
        <title>The Global Catalogue of Microorganisms (GCM) 10K type strain sequencing project: providing services to taxonomists for standard genome sequencing and annotation.</title>
        <authorList>
            <consortium name="The Broad Institute Genomics Platform"/>
            <consortium name="The Broad Institute Genome Sequencing Center for Infectious Disease"/>
            <person name="Wu L."/>
            <person name="Ma J."/>
        </authorList>
    </citation>
    <scope>NUCLEOTIDE SEQUENCE [LARGE SCALE GENOMIC DNA]</scope>
    <source>
        <strain evidence="3">CGMCC 1.15297</strain>
    </source>
</reference>